<evidence type="ECO:0000313" key="3">
    <source>
        <dbReference type="Proteomes" id="UP000179920"/>
    </source>
</evidence>
<reference evidence="1" key="1">
    <citation type="submission" date="2016-04" db="EMBL/GenBank/DDBJ databases">
        <authorList>
            <person name="Evans L.H."/>
            <person name="Alamgir A."/>
            <person name="Owens N."/>
            <person name="Weber N.D."/>
            <person name="Virtaneva K."/>
            <person name="Barbian K."/>
            <person name="Babar A."/>
            <person name="Rosenke K."/>
        </authorList>
    </citation>
    <scope>NUCLEOTIDE SEQUENCE</scope>
    <source>
        <strain evidence="1">UB2112</strain>
    </source>
</reference>
<sequence length="86" mass="9466">MSVAASVLGYAGLGFITRCYALGLQKRNIFENLGGHAMLMTAFGGLGYYIHGLEGRQLELIAHKKEQILKNRERLAASSQSHNDEE</sequence>
<evidence type="ECO:0000313" key="2">
    <source>
        <dbReference type="EMBL" id="SYW77359.1"/>
    </source>
</evidence>
<reference evidence="3" key="2">
    <citation type="submission" date="2016-04" db="EMBL/GenBank/DDBJ databases">
        <authorList>
            <person name="Guldener U."/>
            <person name="Guldener U."/>
        </authorList>
    </citation>
    <scope>NUCLEOTIDE SEQUENCE [LARGE SCALE GENOMIC DNA]</scope>
    <source>
        <strain evidence="3">UB2112</strain>
    </source>
</reference>
<name>A0A1K0GYU7_9BASI</name>
<dbReference type="Proteomes" id="UP000658997">
    <property type="component" value="Unassembled WGS sequence"/>
</dbReference>
<organism evidence="1 3">
    <name type="scientific">Ustilago bromivora</name>
    <dbReference type="NCBI Taxonomy" id="307758"/>
    <lineage>
        <taxon>Eukaryota</taxon>
        <taxon>Fungi</taxon>
        <taxon>Dikarya</taxon>
        <taxon>Basidiomycota</taxon>
        <taxon>Ustilaginomycotina</taxon>
        <taxon>Ustilaginomycetes</taxon>
        <taxon>Ustilaginales</taxon>
        <taxon>Ustilaginaceae</taxon>
        <taxon>Ustilago</taxon>
    </lineage>
</organism>
<dbReference type="Proteomes" id="UP000179920">
    <property type="component" value="Chromosome I"/>
</dbReference>
<dbReference type="EMBL" id="ULHB01000025">
    <property type="protein sequence ID" value="SYW77359.1"/>
    <property type="molecule type" value="Genomic_DNA"/>
</dbReference>
<keyword evidence="1" id="KW-0830">Ubiquinone</keyword>
<evidence type="ECO:0000313" key="1">
    <source>
        <dbReference type="EMBL" id="SAM59852.1"/>
    </source>
</evidence>
<gene>
    <name evidence="2" type="ORF">UBRO2_01818</name>
    <name evidence="1" type="ORF">UBRO_01025</name>
</gene>
<protein>
    <submittedName>
        <fullName evidence="1">Related to NADH:ubiquinone oxidoreductase 14 kDa</fullName>
    </submittedName>
</protein>
<proteinExistence type="predicted"/>
<keyword evidence="4" id="KW-1185">Reference proteome</keyword>
<reference evidence="2" key="3">
    <citation type="submission" date="2018-08" db="EMBL/GenBank/DDBJ databases">
        <authorList>
            <person name="Guldener U."/>
        </authorList>
    </citation>
    <scope>NUCLEOTIDE SEQUENCE</scope>
    <source>
        <strain evidence="2">UB2</strain>
    </source>
</reference>
<dbReference type="PANTHER" id="PTHR39218:SF1">
    <property type="entry name" value="OXIDOREDUCTASE 14 KDA SUBUNIT, PUTATIVE (AFU_ORTHOLOGUE AFUA_1G12110)-RELATED"/>
    <property type="match status" value="1"/>
</dbReference>
<dbReference type="PANTHER" id="PTHR39218">
    <property type="entry name" value="OXIDOREDUCTASE 14 KDA SUBUNIT, PUTATIVE (AFU_ORTHOLOGUE AFUA_1G12110)-RELATED"/>
    <property type="match status" value="1"/>
</dbReference>
<evidence type="ECO:0000313" key="4">
    <source>
        <dbReference type="Proteomes" id="UP000658997"/>
    </source>
</evidence>
<dbReference type="OrthoDB" id="2141050at2759"/>
<accession>A0A1K0GYU7</accession>
<dbReference type="AlphaFoldDB" id="A0A1K0GYU7"/>
<dbReference type="EMBL" id="LT558117">
    <property type="protein sequence ID" value="SAM59852.1"/>
    <property type="molecule type" value="Genomic_DNA"/>
</dbReference>